<dbReference type="EMBL" id="MT143153">
    <property type="protein sequence ID" value="QJA93494.1"/>
    <property type="molecule type" value="Genomic_DNA"/>
</dbReference>
<evidence type="ECO:0000313" key="1">
    <source>
        <dbReference type="EMBL" id="QJA93494.1"/>
    </source>
</evidence>
<dbReference type="AlphaFoldDB" id="A0A6M3LJH7"/>
<protein>
    <submittedName>
        <fullName evidence="1">Uncharacterized protein</fullName>
    </submittedName>
</protein>
<reference evidence="1" key="1">
    <citation type="submission" date="2020-03" db="EMBL/GenBank/DDBJ databases">
        <title>The deep terrestrial virosphere.</title>
        <authorList>
            <person name="Holmfeldt K."/>
            <person name="Nilsson E."/>
            <person name="Simone D."/>
            <person name="Lopez-Fernandez M."/>
            <person name="Wu X."/>
            <person name="de Brujin I."/>
            <person name="Lundin D."/>
            <person name="Andersson A."/>
            <person name="Bertilsson S."/>
            <person name="Dopson M."/>
        </authorList>
    </citation>
    <scope>NUCLEOTIDE SEQUENCE</scope>
    <source>
        <strain evidence="1">MM415B04213</strain>
    </source>
</reference>
<gene>
    <name evidence="1" type="ORF">MM415B04213_0008</name>
</gene>
<proteinExistence type="predicted"/>
<accession>A0A6M3LJH7</accession>
<organism evidence="1">
    <name type="scientific">viral metagenome</name>
    <dbReference type="NCBI Taxonomy" id="1070528"/>
    <lineage>
        <taxon>unclassified sequences</taxon>
        <taxon>metagenomes</taxon>
        <taxon>organismal metagenomes</taxon>
    </lineage>
</organism>
<sequence>MDDGYRLRSNCYCVVLPTTNAAGSTADTENFGYVDVTYGELYAIGLTIRDVALLFPEATAITFVGKALATLAHGGIAGGGCAT</sequence>
<name>A0A6M3LJH7_9ZZZZ</name>